<name>A0A7S4C9N4_9EUGL</name>
<gene>
    <name evidence="1" type="ORF">EGYM00163_LOCUS2059</name>
</gene>
<reference evidence="1" key="1">
    <citation type="submission" date="2021-01" db="EMBL/GenBank/DDBJ databases">
        <authorList>
            <person name="Corre E."/>
            <person name="Pelletier E."/>
            <person name="Niang G."/>
            <person name="Scheremetjew M."/>
            <person name="Finn R."/>
            <person name="Kale V."/>
            <person name="Holt S."/>
            <person name="Cochrane G."/>
            <person name="Meng A."/>
            <person name="Brown T."/>
            <person name="Cohen L."/>
        </authorList>
    </citation>
    <scope>NUCLEOTIDE SEQUENCE</scope>
    <source>
        <strain evidence="1">CCMP1594</strain>
    </source>
</reference>
<accession>A0A7S4C9N4</accession>
<evidence type="ECO:0000313" key="1">
    <source>
        <dbReference type="EMBL" id="CAE0790945.1"/>
    </source>
</evidence>
<sequence>MHRRIRLFFGVPASLWGALAYTLHGTLRRWHANVQLDAKIVSMILCENGNARSKFPFARTPTLQQLLRAAPATLFFFCAGLTKGLRTGDSERVGQCVYE</sequence>
<dbReference type="AlphaFoldDB" id="A0A7S4C9N4"/>
<dbReference type="EMBL" id="HBJA01006490">
    <property type="protein sequence ID" value="CAE0790945.1"/>
    <property type="molecule type" value="Transcribed_RNA"/>
</dbReference>
<organism evidence="1">
    <name type="scientific">Eutreptiella gymnastica</name>
    <dbReference type="NCBI Taxonomy" id="73025"/>
    <lineage>
        <taxon>Eukaryota</taxon>
        <taxon>Discoba</taxon>
        <taxon>Euglenozoa</taxon>
        <taxon>Euglenida</taxon>
        <taxon>Spirocuta</taxon>
        <taxon>Euglenophyceae</taxon>
        <taxon>Eutreptiales</taxon>
        <taxon>Eutreptiaceae</taxon>
        <taxon>Eutreptiella</taxon>
    </lineage>
</organism>
<proteinExistence type="predicted"/>
<protein>
    <submittedName>
        <fullName evidence="1">Uncharacterized protein</fullName>
    </submittedName>
</protein>